<dbReference type="Proteomes" id="UP001524586">
    <property type="component" value="Unassembled WGS sequence"/>
</dbReference>
<accession>A0ABT1U1I3</accession>
<sequence>MNKTLLAAVIGMVCANAYAIDPFTPLTASATSGNTNENTNPFKLPAGWMQTEVTDVNAMNAFFGGSYPSTFRAWDMLDIGGANHEFIYIPHEVQQGAGVTRYNRDNGTAAILLQGNNTGIFQSNPASWSATSDDFGALDPAVLTPWNTLLTGEEWAGNGRLFEMLNPETATGLADANWRWLSSIPSVSHEGLKFDAAGNLYFVDEDNSGSIYKFVPKVAGDLSVGQTFVLKVTAYAGNPSTTWNNAANAGQPRTGEATWVAITDADGNKTTNADPFSFTTRGGRAAADEVTGTPYGRPEDLHFGKLGNDHEVLYVATTSEAAVYSIELNPNGDSDSSDAHVRLFAKGGVTPNSNGAIVPAGSQSTYGLGSPDNLYVDADGKVYIIEDQNPGDIWMATDADKDGVAEKMDMFASLGPFGSEPTGFMADPRGGFLTMVQHPSSNNDALWSIQADTDGDNLADSQDNCSAVANANQRDTNNDGYGNICDADLNNDGIVNQADAGIFRGAFGSTNADADFNGDGIVNQVDNGIFRSLFGAEPGPSGTAQ</sequence>
<dbReference type="Pfam" id="PF02412">
    <property type="entry name" value="TSP_3"/>
    <property type="match status" value="2"/>
</dbReference>
<keyword evidence="1 2" id="KW-0732">Signal</keyword>
<evidence type="ECO:0000256" key="2">
    <source>
        <dbReference type="SAM" id="SignalP"/>
    </source>
</evidence>
<dbReference type="InterPro" id="IPR008557">
    <property type="entry name" value="PhoX"/>
</dbReference>
<organism evidence="3 4">
    <name type="scientific">Methylomonas rivi</name>
    <dbReference type="NCBI Taxonomy" id="2952226"/>
    <lineage>
        <taxon>Bacteria</taxon>
        <taxon>Pseudomonadati</taxon>
        <taxon>Pseudomonadota</taxon>
        <taxon>Gammaproteobacteria</taxon>
        <taxon>Methylococcales</taxon>
        <taxon>Methylococcaceae</taxon>
        <taxon>Methylomonas</taxon>
    </lineage>
</organism>
<evidence type="ECO:0000313" key="4">
    <source>
        <dbReference type="Proteomes" id="UP001524586"/>
    </source>
</evidence>
<reference evidence="3 4" key="1">
    <citation type="submission" date="2022-07" db="EMBL/GenBank/DDBJ databases">
        <title>Methylomonas rivi sp. nov., Methylomonas rosea sp. nov., Methylomonas aureus sp. nov. and Methylomonas subterranea sp. nov., four novel methanotrophs isolated from a freshwater creek and the deep terrestrial subsurface.</title>
        <authorList>
            <person name="Abin C."/>
            <person name="Sankaranarayanan K."/>
            <person name="Garner C."/>
            <person name="Sindelar R."/>
            <person name="Kotary K."/>
            <person name="Garner R."/>
            <person name="Barclay S."/>
            <person name="Lawson P."/>
            <person name="Krumholz L."/>
        </authorList>
    </citation>
    <scope>NUCLEOTIDE SEQUENCE [LARGE SCALE GENOMIC DNA]</scope>
    <source>
        <strain evidence="3 4">WSC-6</strain>
    </source>
</reference>
<dbReference type="SUPFAM" id="SSF103647">
    <property type="entry name" value="TSP type-3 repeat"/>
    <property type="match status" value="1"/>
</dbReference>
<feature type="chain" id="PRO_5046939753" evidence="2">
    <location>
        <begin position="20"/>
        <end position="545"/>
    </location>
</feature>
<comment type="caution">
    <text evidence="3">The sequence shown here is derived from an EMBL/GenBank/DDBJ whole genome shotgun (WGS) entry which is preliminary data.</text>
</comment>
<evidence type="ECO:0000313" key="3">
    <source>
        <dbReference type="EMBL" id="MCQ8127294.1"/>
    </source>
</evidence>
<dbReference type="Pfam" id="PF05787">
    <property type="entry name" value="PhoX"/>
    <property type="match status" value="1"/>
</dbReference>
<dbReference type="PANTHER" id="PTHR35399">
    <property type="entry name" value="SLR8030 PROTEIN"/>
    <property type="match status" value="1"/>
</dbReference>
<dbReference type="InterPro" id="IPR028974">
    <property type="entry name" value="TSP_type-3_rpt"/>
</dbReference>
<protein>
    <submittedName>
        <fullName evidence="3">DUF839 domain-containing protein</fullName>
    </submittedName>
</protein>
<gene>
    <name evidence="3" type="ORF">NP596_02390</name>
</gene>
<dbReference type="PANTHER" id="PTHR35399:SF2">
    <property type="entry name" value="DUF839 DOMAIN-CONTAINING PROTEIN"/>
    <property type="match status" value="1"/>
</dbReference>
<dbReference type="RefSeq" id="WP_256613611.1">
    <property type="nucleotide sequence ID" value="NZ_JANIBK010000006.1"/>
</dbReference>
<name>A0ABT1U1I3_9GAMM</name>
<dbReference type="InterPro" id="IPR003367">
    <property type="entry name" value="Thrombospondin_3-like_rpt"/>
</dbReference>
<dbReference type="EMBL" id="JANIBK010000006">
    <property type="protein sequence ID" value="MCQ8127294.1"/>
    <property type="molecule type" value="Genomic_DNA"/>
</dbReference>
<feature type="signal peptide" evidence="2">
    <location>
        <begin position="1"/>
        <end position="19"/>
    </location>
</feature>
<keyword evidence="4" id="KW-1185">Reference proteome</keyword>
<dbReference type="SUPFAM" id="SSF63829">
    <property type="entry name" value="Calcium-dependent phosphotriesterase"/>
    <property type="match status" value="1"/>
</dbReference>
<evidence type="ECO:0000256" key="1">
    <source>
        <dbReference type="ARBA" id="ARBA00022729"/>
    </source>
</evidence>
<dbReference type="Gene3D" id="4.10.1080.10">
    <property type="entry name" value="TSP type-3 repeat"/>
    <property type="match status" value="1"/>
</dbReference>
<proteinExistence type="predicted"/>